<dbReference type="SMART" id="SM00091">
    <property type="entry name" value="PAS"/>
    <property type="match status" value="3"/>
</dbReference>
<feature type="domain" description="PAC" evidence="12">
    <location>
        <begin position="202"/>
        <end position="254"/>
    </location>
</feature>
<dbReference type="InterPro" id="IPR000014">
    <property type="entry name" value="PAS"/>
</dbReference>
<dbReference type="Gene3D" id="1.10.287.130">
    <property type="match status" value="1"/>
</dbReference>
<dbReference type="PROSITE" id="PS50112">
    <property type="entry name" value="PAS"/>
    <property type="match status" value="2"/>
</dbReference>
<comment type="caution">
    <text evidence="13">The sequence shown here is derived from an EMBL/GenBank/DDBJ whole genome shotgun (WGS) entry which is preliminary data.</text>
</comment>
<reference evidence="14" key="1">
    <citation type="journal article" date="2019" name="Int. J. Syst. Evol. Microbiol.">
        <title>The Global Catalogue of Microorganisms (GCM) 10K type strain sequencing project: providing services to taxonomists for standard genome sequencing and annotation.</title>
        <authorList>
            <consortium name="The Broad Institute Genomics Platform"/>
            <consortium name="The Broad Institute Genome Sequencing Center for Infectious Disease"/>
            <person name="Wu L."/>
            <person name="Ma J."/>
        </authorList>
    </citation>
    <scope>NUCLEOTIDE SEQUENCE [LARGE SCALE GENOMIC DNA]</scope>
    <source>
        <strain evidence="14">CCM 7480</strain>
    </source>
</reference>
<dbReference type="InterPro" id="IPR004358">
    <property type="entry name" value="Sig_transdc_His_kin-like_C"/>
</dbReference>
<dbReference type="SMART" id="SM00388">
    <property type="entry name" value="HisKA"/>
    <property type="match status" value="1"/>
</dbReference>
<dbReference type="NCBIfam" id="TIGR00229">
    <property type="entry name" value="sensory_box"/>
    <property type="match status" value="3"/>
</dbReference>
<keyword evidence="14" id="KW-1185">Reference proteome</keyword>
<dbReference type="InterPro" id="IPR029016">
    <property type="entry name" value="GAF-like_dom_sf"/>
</dbReference>
<keyword evidence="6" id="KW-0418">Kinase</keyword>
<name>A0ABV7PK83_9BURK</name>
<dbReference type="PANTHER" id="PTHR43047:SF72">
    <property type="entry name" value="OSMOSENSING HISTIDINE PROTEIN KINASE SLN1"/>
    <property type="match status" value="1"/>
</dbReference>
<comment type="similarity">
    <text evidence="2">In the N-terminal section; belongs to the phytochrome family.</text>
</comment>
<dbReference type="Pfam" id="PF01590">
    <property type="entry name" value="GAF"/>
    <property type="match status" value="1"/>
</dbReference>
<dbReference type="InterPro" id="IPR016132">
    <property type="entry name" value="Phyto_chromo_attachment"/>
</dbReference>
<evidence type="ECO:0000256" key="6">
    <source>
        <dbReference type="ARBA" id="ARBA00022777"/>
    </source>
</evidence>
<dbReference type="InterPro" id="IPR013767">
    <property type="entry name" value="PAS_fold"/>
</dbReference>
<dbReference type="EMBL" id="JBHRVV010000001">
    <property type="protein sequence ID" value="MFC3459075.1"/>
    <property type="molecule type" value="Genomic_DNA"/>
</dbReference>
<evidence type="ECO:0000256" key="5">
    <source>
        <dbReference type="ARBA" id="ARBA00022679"/>
    </source>
</evidence>
<dbReference type="SUPFAM" id="SSF47384">
    <property type="entry name" value="Homodimeric domain of signal transducing histidine kinase"/>
    <property type="match status" value="1"/>
</dbReference>
<dbReference type="CDD" id="cd00130">
    <property type="entry name" value="PAS"/>
    <property type="match status" value="2"/>
</dbReference>
<evidence type="ECO:0000256" key="3">
    <source>
        <dbReference type="ARBA" id="ARBA00012438"/>
    </source>
</evidence>
<evidence type="ECO:0000259" key="9">
    <source>
        <dbReference type="PROSITE" id="PS50109"/>
    </source>
</evidence>
<keyword evidence="5" id="KW-0808">Transferase</keyword>
<dbReference type="Gene3D" id="3.30.450.40">
    <property type="match status" value="1"/>
</dbReference>
<dbReference type="PROSITE" id="PS50110">
    <property type="entry name" value="RESPONSE_REGULATORY"/>
    <property type="match status" value="1"/>
</dbReference>
<dbReference type="PROSITE" id="PS50046">
    <property type="entry name" value="PHYTOCHROME_2"/>
    <property type="match status" value="1"/>
</dbReference>
<dbReference type="Proteomes" id="UP001595665">
    <property type="component" value="Unassembled WGS sequence"/>
</dbReference>
<keyword evidence="4 7" id="KW-0597">Phosphoprotein</keyword>
<evidence type="ECO:0000256" key="1">
    <source>
        <dbReference type="ARBA" id="ARBA00000085"/>
    </source>
</evidence>
<dbReference type="InterPro" id="IPR003594">
    <property type="entry name" value="HATPase_dom"/>
</dbReference>
<dbReference type="InterPro" id="IPR003018">
    <property type="entry name" value="GAF"/>
</dbReference>
<dbReference type="InterPro" id="IPR001610">
    <property type="entry name" value="PAC"/>
</dbReference>
<dbReference type="InterPro" id="IPR001789">
    <property type="entry name" value="Sig_transdc_resp-reg_receiver"/>
</dbReference>
<comment type="catalytic activity">
    <reaction evidence="1">
        <text>ATP + protein L-histidine = ADP + protein N-phospho-L-histidine.</text>
        <dbReference type="EC" id="2.7.13.3"/>
    </reaction>
</comment>
<dbReference type="PRINTS" id="PR00344">
    <property type="entry name" value="BCTRLSENSOR"/>
</dbReference>
<dbReference type="PANTHER" id="PTHR43047">
    <property type="entry name" value="TWO-COMPONENT HISTIDINE PROTEIN KINASE"/>
    <property type="match status" value="1"/>
</dbReference>
<dbReference type="Pfam" id="PF00072">
    <property type="entry name" value="Response_reg"/>
    <property type="match status" value="1"/>
</dbReference>
<organism evidence="13 14">
    <name type="scientific">Massilia haematophila</name>
    <dbReference type="NCBI Taxonomy" id="457923"/>
    <lineage>
        <taxon>Bacteria</taxon>
        <taxon>Pseudomonadati</taxon>
        <taxon>Pseudomonadota</taxon>
        <taxon>Betaproteobacteria</taxon>
        <taxon>Burkholderiales</taxon>
        <taxon>Oxalobacteraceae</taxon>
        <taxon>Telluria group</taxon>
        <taxon>Massilia</taxon>
    </lineage>
</organism>
<dbReference type="SUPFAM" id="SSF55781">
    <property type="entry name" value="GAF domain-like"/>
    <property type="match status" value="1"/>
</dbReference>
<dbReference type="InterPro" id="IPR011006">
    <property type="entry name" value="CheY-like_superfamily"/>
</dbReference>
<dbReference type="Pfam" id="PF00512">
    <property type="entry name" value="HisKA"/>
    <property type="match status" value="1"/>
</dbReference>
<dbReference type="InterPro" id="IPR036097">
    <property type="entry name" value="HisK_dim/P_sf"/>
</dbReference>
<dbReference type="PROSITE" id="PS50109">
    <property type="entry name" value="HIS_KIN"/>
    <property type="match status" value="1"/>
</dbReference>
<dbReference type="Gene3D" id="3.30.565.10">
    <property type="entry name" value="Histidine kinase-like ATPase, C-terminal domain"/>
    <property type="match status" value="1"/>
</dbReference>
<dbReference type="SMART" id="SM00065">
    <property type="entry name" value="GAF"/>
    <property type="match status" value="1"/>
</dbReference>
<evidence type="ECO:0000259" key="12">
    <source>
        <dbReference type="PROSITE" id="PS50113"/>
    </source>
</evidence>
<dbReference type="CDD" id="cd00082">
    <property type="entry name" value="HisKA"/>
    <property type="match status" value="1"/>
</dbReference>
<dbReference type="SMART" id="SM00448">
    <property type="entry name" value="REC"/>
    <property type="match status" value="1"/>
</dbReference>
<dbReference type="InterPro" id="IPR036890">
    <property type="entry name" value="HATPase_C_sf"/>
</dbReference>
<dbReference type="Pfam" id="PF08448">
    <property type="entry name" value="PAS_4"/>
    <property type="match status" value="2"/>
</dbReference>
<feature type="domain" description="PAS" evidence="11">
    <location>
        <begin position="128"/>
        <end position="199"/>
    </location>
</feature>
<proteinExistence type="inferred from homology"/>
<dbReference type="InterPro" id="IPR000700">
    <property type="entry name" value="PAS-assoc_C"/>
</dbReference>
<dbReference type="InterPro" id="IPR003661">
    <property type="entry name" value="HisK_dim/P_dom"/>
</dbReference>
<protein>
    <recommendedName>
        <fullName evidence="3">histidine kinase</fullName>
        <ecNumber evidence="3">2.7.13.3</ecNumber>
    </recommendedName>
</protein>
<dbReference type="Gene3D" id="3.40.50.2300">
    <property type="match status" value="1"/>
</dbReference>
<dbReference type="RefSeq" id="WP_379735569.1">
    <property type="nucleotide sequence ID" value="NZ_JBHRVV010000001.1"/>
</dbReference>
<dbReference type="Pfam" id="PF00989">
    <property type="entry name" value="PAS"/>
    <property type="match status" value="1"/>
</dbReference>
<evidence type="ECO:0000313" key="13">
    <source>
        <dbReference type="EMBL" id="MFC3459075.1"/>
    </source>
</evidence>
<dbReference type="Pfam" id="PF02518">
    <property type="entry name" value="HATPase_c"/>
    <property type="match status" value="1"/>
</dbReference>
<evidence type="ECO:0000256" key="7">
    <source>
        <dbReference type="PROSITE-ProRule" id="PRU00169"/>
    </source>
</evidence>
<accession>A0ABV7PK83</accession>
<feature type="domain" description="Response regulatory" evidence="10">
    <location>
        <begin position="812"/>
        <end position="928"/>
    </location>
</feature>
<dbReference type="SUPFAM" id="SSF55785">
    <property type="entry name" value="PYP-like sensor domain (PAS domain)"/>
    <property type="match status" value="3"/>
</dbReference>
<sequence>MHDSQNSSQQMAQEAVAILESISDGFYSVNRDWEFTYVNQQAERLLGVAREHILGRSIWEAYPPLCGTPFETAYRKAMHEQAAAEVTSYYPDHQKWYQVRIAPVATGLSFYFRDVSAQVKTEQALRESERNFRQMAESIPQIVWIIDASGRGVYFNHQWEAYTGVPIDSTTPAHVAEEFVHPDDRAATMAAWNIAYEERSGFHVEHRIRSAAGGYRWFLVRAEPYLGEDGRIERWFGTSTDIHEEKVNKIALRESEERLRSLLESVQAAERRHAFQLALADRIRPLLDPEEVTATASELLGKAVGCGRVVYGEADETAEHLALGRDWTDGSLGSMSGMRLHLDDFGAAIVDVLRAGHNVVIDDILADPVGARHTAAYRASGIRAVLAIPLMKEGRLRAVLSLHHAEARHWTPEQIAMAEDMVDRTWFAVESARAQAELRAERDQSRHIFDSMTEGFALLDSDWTILQINEIGAKLSHTTRAGLLGRKLWSAMPELADGPVEALYRRVQSSRLPANLEYLQLLPDGATWLDIRAYALPEGRLAVFFRDITERKSAEEKLREADRRKDEFLAMLAHELRNPLAPIGAAAHLLRMGKLDEDRVRHTSQIIGRQVDHMSHLINDLLDVSRVTRGLVELDNAAVDLHQVVHEAIEQVSPLIQLRRHRLHTHMAPEPASVMGDRKRLVQVVTNILNNAAKYTNEGGAITLSADVSATQVCIEVADNGIGMTPDLAAHAFDLFSQAERSSDRSAGGLGLGLALVKSLVELHGGSVTCDSAGLGKGSVFRVCLPRLAAGAAAGAAHGTESAADPAGGGLRVLVVDDNADAAAMLAMVLESLGHRVAVEHSSHAALERARRERLDACVLDIGLPDVDGYELARRLRAQPETANAVLIAVTGYGHESDRRRSLAAGFTHHLVKPADTGQLMAILAEIGKSREPRSQ</sequence>
<dbReference type="EC" id="2.7.13.3" evidence="3"/>
<dbReference type="Gene3D" id="3.30.450.20">
    <property type="entry name" value="PAS domain"/>
    <property type="match status" value="3"/>
</dbReference>
<evidence type="ECO:0000313" key="14">
    <source>
        <dbReference type="Proteomes" id="UP001595665"/>
    </source>
</evidence>
<dbReference type="PROSITE" id="PS50113">
    <property type="entry name" value="PAC"/>
    <property type="match status" value="1"/>
</dbReference>
<gene>
    <name evidence="13" type="ORF">ACFOPH_12605</name>
</gene>
<dbReference type="SUPFAM" id="SSF55874">
    <property type="entry name" value="ATPase domain of HSP90 chaperone/DNA topoisomerase II/histidine kinase"/>
    <property type="match status" value="1"/>
</dbReference>
<evidence type="ECO:0000256" key="2">
    <source>
        <dbReference type="ARBA" id="ARBA00006402"/>
    </source>
</evidence>
<dbReference type="InterPro" id="IPR035965">
    <property type="entry name" value="PAS-like_dom_sf"/>
</dbReference>
<evidence type="ECO:0000256" key="4">
    <source>
        <dbReference type="ARBA" id="ARBA00022553"/>
    </source>
</evidence>
<feature type="domain" description="Histidine kinase" evidence="9">
    <location>
        <begin position="571"/>
        <end position="789"/>
    </location>
</feature>
<feature type="domain" description="Phytochrome chromophore attachment site" evidence="8">
    <location>
        <begin position="373"/>
        <end position="424"/>
    </location>
</feature>
<evidence type="ECO:0000259" key="8">
    <source>
        <dbReference type="PROSITE" id="PS50046"/>
    </source>
</evidence>
<evidence type="ECO:0000259" key="10">
    <source>
        <dbReference type="PROSITE" id="PS50110"/>
    </source>
</evidence>
<dbReference type="CDD" id="cd17580">
    <property type="entry name" value="REC_2_DhkD-like"/>
    <property type="match status" value="1"/>
</dbReference>
<dbReference type="InterPro" id="IPR005467">
    <property type="entry name" value="His_kinase_dom"/>
</dbReference>
<dbReference type="SUPFAM" id="SSF52172">
    <property type="entry name" value="CheY-like"/>
    <property type="match status" value="1"/>
</dbReference>
<feature type="modified residue" description="4-aspartylphosphate" evidence="7">
    <location>
        <position position="861"/>
    </location>
</feature>
<dbReference type="SMART" id="SM00086">
    <property type="entry name" value="PAC"/>
    <property type="match status" value="2"/>
</dbReference>
<evidence type="ECO:0000259" key="11">
    <source>
        <dbReference type="PROSITE" id="PS50112"/>
    </source>
</evidence>
<dbReference type="SMART" id="SM00387">
    <property type="entry name" value="HATPase_c"/>
    <property type="match status" value="1"/>
</dbReference>
<dbReference type="InterPro" id="IPR013656">
    <property type="entry name" value="PAS_4"/>
</dbReference>
<feature type="domain" description="PAS" evidence="11">
    <location>
        <begin position="11"/>
        <end position="81"/>
    </location>
</feature>